<dbReference type="EMBL" id="CP107006">
    <property type="protein sequence ID" value="UYQ95626.1"/>
    <property type="molecule type" value="Genomic_DNA"/>
</dbReference>
<dbReference type="RefSeq" id="WP_264283338.1">
    <property type="nucleotide sequence ID" value="NZ_CP107006.1"/>
</dbReference>
<dbReference type="SUPFAM" id="SSF52833">
    <property type="entry name" value="Thioredoxin-like"/>
    <property type="match status" value="1"/>
</dbReference>
<evidence type="ECO:0000313" key="1">
    <source>
        <dbReference type="EMBL" id="UYQ95626.1"/>
    </source>
</evidence>
<proteinExistence type="predicted"/>
<dbReference type="PANTHER" id="PTHR13887">
    <property type="entry name" value="GLUTATHIONE S-TRANSFERASE KAPPA"/>
    <property type="match status" value="1"/>
</dbReference>
<dbReference type="Gene3D" id="3.40.30.10">
    <property type="entry name" value="Glutaredoxin"/>
    <property type="match status" value="1"/>
</dbReference>
<organism evidence="1 2">
    <name type="scientific">Chitinophaga horti</name>
    <dbReference type="NCBI Taxonomy" id="2920382"/>
    <lineage>
        <taxon>Bacteria</taxon>
        <taxon>Pseudomonadati</taxon>
        <taxon>Bacteroidota</taxon>
        <taxon>Chitinophagia</taxon>
        <taxon>Chitinophagales</taxon>
        <taxon>Chitinophagaceae</taxon>
        <taxon>Chitinophaga</taxon>
    </lineage>
</organism>
<accession>A0ABY6J8H6</accession>
<dbReference type="Pfam" id="PF13743">
    <property type="entry name" value="Thioredoxin_5"/>
    <property type="match status" value="1"/>
</dbReference>
<evidence type="ECO:0000313" key="2">
    <source>
        <dbReference type="Proteomes" id="UP001162741"/>
    </source>
</evidence>
<dbReference type="CDD" id="cd03025">
    <property type="entry name" value="DsbA_FrnE_like"/>
    <property type="match status" value="1"/>
</dbReference>
<protein>
    <submittedName>
        <fullName evidence="1">DsbA family protein</fullName>
    </submittedName>
</protein>
<reference evidence="1" key="1">
    <citation type="submission" date="2022-10" db="EMBL/GenBank/DDBJ databases">
        <title>Chitinophaga sp. nov., isolated from soil.</title>
        <authorList>
            <person name="Jeon C.O."/>
        </authorList>
    </citation>
    <scope>NUCLEOTIDE SEQUENCE</scope>
    <source>
        <strain evidence="1">R8</strain>
    </source>
</reference>
<dbReference type="PANTHER" id="PTHR13887:SF54">
    <property type="entry name" value="DSBA FAMILY PROTEIN"/>
    <property type="match status" value="1"/>
</dbReference>
<sequence>MELKEKRRKVNSNPLPGNGADRLALVLYTDPLCCWSWAFTQILDKWRASCGHEVTVRYVMGGMLADWKSYQDEVRAVTKPIQMGPVWLEARQMAGIQLDDRIWFNDPPASSYPACVAVKAAGLQSGDAGERYLRAVQQAVMTGGKNIAKKEVLLSIAAQLPDFDTTRFANDLQGPEALAAFKADLAEVASSSITRFPSLVIGGATTARKLMLTGYRPMEALEASIKQLTTN</sequence>
<dbReference type="Proteomes" id="UP001162741">
    <property type="component" value="Chromosome"/>
</dbReference>
<dbReference type="InterPro" id="IPR036249">
    <property type="entry name" value="Thioredoxin-like_sf"/>
</dbReference>
<name>A0ABY6J8H6_9BACT</name>
<gene>
    <name evidence="1" type="ORF">MKQ68_10985</name>
</gene>
<keyword evidence="2" id="KW-1185">Reference proteome</keyword>